<feature type="region of interest" description="Disordered" evidence="1">
    <location>
        <begin position="69"/>
        <end position="119"/>
    </location>
</feature>
<organism evidence="3 4">
    <name type="scientific">Aspergillus vadensis (strain CBS 113365 / IMI 142717 / IBT 24658)</name>
    <dbReference type="NCBI Taxonomy" id="1448311"/>
    <lineage>
        <taxon>Eukaryota</taxon>
        <taxon>Fungi</taxon>
        <taxon>Dikarya</taxon>
        <taxon>Ascomycota</taxon>
        <taxon>Pezizomycotina</taxon>
        <taxon>Eurotiomycetes</taxon>
        <taxon>Eurotiomycetidae</taxon>
        <taxon>Eurotiales</taxon>
        <taxon>Aspergillaceae</taxon>
        <taxon>Aspergillus</taxon>
        <taxon>Aspergillus subgen. Circumdati</taxon>
    </lineage>
</organism>
<name>A0A319BGU1_ASPVC</name>
<feature type="transmembrane region" description="Helical" evidence="2">
    <location>
        <begin position="20"/>
        <end position="42"/>
    </location>
</feature>
<evidence type="ECO:0000256" key="1">
    <source>
        <dbReference type="SAM" id="MobiDB-lite"/>
    </source>
</evidence>
<reference evidence="3" key="1">
    <citation type="submission" date="2016-12" db="EMBL/GenBank/DDBJ databases">
        <title>The genomes of Aspergillus section Nigri reveals drivers in fungal speciation.</title>
        <authorList>
            <consortium name="DOE Joint Genome Institute"/>
            <person name="Vesth T.C."/>
            <person name="Nybo J."/>
            <person name="Theobald S."/>
            <person name="Brandl J."/>
            <person name="Frisvad J.C."/>
            <person name="Nielsen K.F."/>
            <person name="Lyhne E.K."/>
            <person name="Kogle M.E."/>
            <person name="Kuo A."/>
            <person name="Riley R."/>
            <person name="Clum A."/>
            <person name="Nolan M."/>
            <person name="Lipzen A."/>
            <person name="Salamov A."/>
            <person name="Henrissat B."/>
            <person name="Wiebenga A."/>
            <person name="De Vries R.P."/>
            <person name="Grigoriev I.V."/>
            <person name="Mortensen U.H."/>
            <person name="Andersen M.R."/>
            <person name="Baker S.E."/>
        </authorList>
    </citation>
    <scope>NUCLEOTIDE SEQUENCE [LARGE SCALE GENOMIC DNA]</scope>
    <source>
        <strain evidence="3">CBS 113365</strain>
    </source>
</reference>
<evidence type="ECO:0000313" key="4">
    <source>
        <dbReference type="Proteomes" id="UP000248405"/>
    </source>
</evidence>
<proteinExistence type="predicted"/>
<gene>
    <name evidence="3" type="ORF">BO88DRAFT_413486</name>
</gene>
<accession>A0A319BGU1</accession>
<evidence type="ECO:0000256" key="2">
    <source>
        <dbReference type="SAM" id="Phobius"/>
    </source>
</evidence>
<dbReference type="Proteomes" id="UP000248405">
    <property type="component" value="Unassembled WGS sequence"/>
</dbReference>
<keyword evidence="2" id="KW-0472">Membrane</keyword>
<keyword evidence="4" id="KW-1185">Reference proteome</keyword>
<feature type="compositionally biased region" description="Basic and acidic residues" evidence="1">
    <location>
        <begin position="107"/>
        <end position="119"/>
    </location>
</feature>
<dbReference type="GeneID" id="37212722"/>
<dbReference type="AlphaFoldDB" id="A0A319BGU1"/>
<keyword evidence="2" id="KW-0812">Transmembrane</keyword>
<sequence length="119" mass="12836">MPAIPNRVSPSIPGPWWGAMVSYIVATCLTAVLLGILIWWWFSNRTRKAIVEFSISRHADTAQEIQEVAGWTPPGSSTAGHKEHTETETLGSNGDNGNGEGTSKVEAGSREEAPRYKGA</sequence>
<keyword evidence="2" id="KW-1133">Transmembrane helix</keyword>
<dbReference type="RefSeq" id="XP_025565118.1">
    <property type="nucleotide sequence ID" value="XM_025708130.1"/>
</dbReference>
<evidence type="ECO:0000313" key="3">
    <source>
        <dbReference type="EMBL" id="PYH71324.1"/>
    </source>
</evidence>
<dbReference type="EMBL" id="KZ821619">
    <property type="protein sequence ID" value="PYH71324.1"/>
    <property type="molecule type" value="Genomic_DNA"/>
</dbReference>
<dbReference type="OrthoDB" id="10300518at2759"/>
<protein>
    <submittedName>
        <fullName evidence="3">Uncharacterized protein</fullName>
    </submittedName>
</protein>